<dbReference type="InterPro" id="IPR013538">
    <property type="entry name" value="ASHA1/2-like_C"/>
</dbReference>
<proteinExistence type="inferred from homology"/>
<dbReference type="Proteomes" id="UP000544090">
    <property type="component" value="Unassembled WGS sequence"/>
</dbReference>
<dbReference type="InterPro" id="IPR023393">
    <property type="entry name" value="START-like_dom_sf"/>
</dbReference>
<dbReference type="CDD" id="cd07814">
    <property type="entry name" value="SRPBCC_CalC_Aha1-like"/>
    <property type="match status" value="1"/>
</dbReference>
<sequence>MADPLIVTRRFKAPRERVWAAWTRPEDFAAWFGTEAVEVPPATVSLDVRTGGAWSAEMHLPDGDTVHWFGEYTEVDPPHRLAFTMNDDPAAPPYPEPVVVEFREMDGGTEMRLTQPRGDFSDEEMEEMRASYQGFFDTMEKLLASRGADGGA</sequence>
<dbReference type="SUPFAM" id="SSF55961">
    <property type="entry name" value="Bet v1-like"/>
    <property type="match status" value="1"/>
</dbReference>
<feature type="domain" description="Activator of Hsp90 ATPase homologue 1/2-like C-terminal" evidence="2">
    <location>
        <begin position="12"/>
        <end position="143"/>
    </location>
</feature>
<protein>
    <submittedName>
        <fullName evidence="3">SRPBCC domain-containing protein</fullName>
    </submittedName>
</protein>
<accession>A0A7X6HC84</accession>
<dbReference type="AlphaFoldDB" id="A0A7X6HC84"/>
<keyword evidence="4" id="KW-1185">Reference proteome</keyword>
<organism evidence="3 4">
    <name type="scientific">Arthrobacter mobilis</name>
    <dbReference type="NCBI Taxonomy" id="2724944"/>
    <lineage>
        <taxon>Bacteria</taxon>
        <taxon>Bacillati</taxon>
        <taxon>Actinomycetota</taxon>
        <taxon>Actinomycetes</taxon>
        <taxon>Micrococcales</taxon>
        <taxon>Micrococcaceae</taxon>
        <taxon>Arthrobacter</taxon>
    </lineage>
</organism>
<evidence type="ECO:0000256" key="1">
    <source>
        <dbReference type="ARBA" id="ARBA00006817"/>
    </source>
</evidence>
<dbReference type="Gene3D" id="3.30.530.20">
    <property type="match status" value="1"/>
</dbReference>
<reference evidence="3 4" key="1">
    <citation type="submission" date="2020-04" db="EMBL/GenBank/DDBJ databases">
        <title>Arthrobacter sp. nov.</title>
        <authorList>
            <person name="Liu S."/>
        </authorList>
    </citation>
    <scope>NUCLEOTIDE SEQUENCE [LARGE SCALE GENOMIC DNA]</scope>
    <source>
        <strain evidence="3 4">E918</strain>
    </source>
</reference>
<evidence type="ECO:0000259" key="2">
    <source>
        <dbReference type="Pfam" id="PF08327"/>
    </source>
</evidence>
<comment type="caution">
    <text evidence="3">The sequence shown here is derived from an EMBL/GenBank/DDBJ whole genome shotgun (WGS) entry which is preliminary data.</text>
</comment>
<comment type="similarity">
    <text evidence="1">Belongs to the AHA1 family.</text>
</comment>
<gene>
    <name evidence="3" type="ORF">HGG74_07805</name>
</gene>
<dbReference type="RefSeq" id="WP_168485783.1">
    <property type="nucleotide sequence ID" value="NZ_JAAZSQ010000005.1"/>
</dbReference>
<name>A0A7X6HC84_9MICC</name>
<dbReference type="EMBL" id="JAAZSQ010000005">
    <property type="protein sequence ID" value="NKX54448.1"/>
    <property type="molecule type" value="Genomic_DNA"/>
</dbReference>
<evidence type="ECO:0000313" key="3">
    <source>
        <dbReference type="EMBL" id="NKX54448.1"/>
    </source>
</evidence>
<dbReference type="Pfam" id="PF08327">
    <property type="entry name" value="AHSA1"/>
    <property type="match status" value="1"/>
</dbReference>
<evidence type="ECO:0000313" key="4">
    <source>
        <dbReference type="Proteomes" id="UP000544090"/>
    </source>
</evidence>